<dbReference type="AlphaFoldDB" id="A0A7V2ZI53"/>
<dbReference type="EMBL" id="DSUJ01000008">
    <property type="protein sequence ID" value="HFI90387.1"/>
    <property type="molecule type" value="Genomic_DNA"/>
</dbReference>
<keyword evidence="1" id="KW-0969">Cilium</keyword>
<keyword evidence="1" id="KW-0282">Flagellum</keyword>
<evidence type="ECO:0000313" key="1">
    <source>
        <dbReference type="EMBL" id="HFI90387.1"/>
    </source>
</evidence>
<protein>
    <submittedName>
        <fullName evidence="1">Flagellar biosynthesis anti-sigma factor FlgM</fullName>
    </submittedName>
</protein>
<reference evidence="1" key="1">
    <citation type="journal article" date="2020" name="mSystems">
        <title>Genome- and Community-Level Interaction Insights into Carbon Utilization and Element Cycling Functions of Hydrothermarchaeota in Hydrothermal Sediment.</title>
        <authorList>
            <person name="Zhou Z."/>
            <person name="Liu Y."/>
            <person name="Xu W."/>
            <person name="Pan J."/>
            <person name="Luo Z.H."/>
            <person name="Li M."/>
        </authorList>
    </citation>
    <scope>NUCLEOTIDE SEQUENCE [LARGE SCALE GENOMIC DNA]</scope>
    <source>
        <strain evidence="1">SpSt-479</strain>
    </source>
</reference>
<accession>A0A7V2ZI53</accession>
<keyword evidence="1" id="KW-0966">Cell projection</keyword>
<comment type="caution">
    <text evidence="1">The sequence shown here is derived from an EMBL/GenBank/DDBJ whole genome shotgun (WGS) entry which is preliminary data.</text>
</comment>
<dbReference type="SUPFAM" id="SSF101498">
    <property type="entry name" value="Anti-sigma factor FlgM"/>
    <property type="match status" value="1"/>
</dbReference>
<gene>
    <name evidence="1" type="ORF">ENS31_02525</name>
</gene>
<sequence length="83" mass="9501">MEIKGITPKTIIVDESKNNKSLKKEVHKKDSLEISKEAKELQQKSEQVKDLSSIKEKIKSGFYNSEEVLSKVADRILKDLNNK</sequence>
<proteinExistence type="predicted"/>
<organism evidence="1">
    <name type="scientific">Ignavibacterium album</name>
    <dbReference type="NCBI Taxonomy" id="591197"/>
    <lineage>
        <taxon>Bacteria</taxon>
        <taxon>Pseudomonadati</taxon>
        <taxon>Ignavibacteriota</taxon>
        <taxon>Ignavibacteria</taxon>
        <taxon>Ignavibacteriales</taxon>
        <taxon>Ignavibacteriaceae</taxon>
        <taxon>Ignavibacterium</taxon>
    </lineage>
</organism>
<dbReference type="InterPro" id="IPR035890">
    <property type="entry name" value="Anti-sigma-28_factor_FlgM_sf"/>
</dbReference>
<name>A0A7V2ZI53_9BACT</name>